<evidence type="ECO:0000313" key="3">
    <source>
        <dbReference type="Proteomes" id="UP000001402"/>
    </source>
</evidence>
<protein>
    <submittedName>
        <fullName evidence="2">Uncharacterized protein</fullName>
    </submittedName>
</protein>
<reference evidence="2" key="1">
    <citation type="submission" date="2010-12" db="EMBL/GenBank/DDBJ databases">
        <title>Complete sequence of Rhodopseudomonas palustris DX-1.</title>
        <authorList>
            <consortium name="US DOE Joint Genome Institute"/>
            <person name="Lucas S."/>
            <person name="Copeland A."/>
            <person name="Lapidus A."/>
            <person name="Cheng J.-F."/>
            <person name="Goodwin L."/>
            <person name="Pitluck S."/>
            <person name="Misra M."/>
            <person name="Chertkov O."/>
            <person name="Detter J.C."/>
            <person name="Han C."/>
            <person name="Tapia R."/>
            <person name="Land M."/>
            <person name="Hauser L."/>
            <person name="Kyrpides N."/>
            <person name="Ivanova N."/>
            <person name="Ovchinnikova G."/>
            <person name="Logan B."/>
            <person name="Oda Y."/>
            <person name="Harwood C."/>
            <person name="Woyke T."/>
        </authorList>
    </citation>
    <scope>NUCLEOTIDE SEQUENCE [LARGE SCALE GENOMIC DNA]</scope>
    <source>
        <strain evidence="2">DX-1</strain>
    </source>
</reference>
<proteinExistence type="predicted"/>
<accession>E6VQ07</accession>
<dbReference type="STRING" id="652103.Rpdx1_2077"/>
<dbReference type="eggNOG" id="ENOG5032X78">
    <property type="taxonomic scope" value="Bacteria"/>
</dbReference>
<evidence type="ECO:0000256" key="1">
    <source>
        <dbReference type="SAM" id="MobiDB-lite"/>
    </source>
</evidence>
<dbReference type="OrthoDB" id="8401347at2"/>
<gene>
    <name evidence="2" type="ordered locus">Rpdx1_2077</name>
</gene>
<dbReference type="HOGENOM" id="CLU_083597_0_0_5"/>
<dbReference type="EMBL" id="CP002418">
    <property type="protein sequence ID" value="ADU43684.1"/>
    <property type="molecule type" value="Genomic_DNA"/>
</dbReference>
<organism evidence="2 3">
    <name type="scientific">Rhodopseudomonas palustris (strain DX-1)</name>
    <dbReference type="NCBI Taxonomy" id="652103"/>
    <lineage>
        <taxon>Bacteria</taxon>
        <taxon>Pseudomonadati</taxon>
        <taxon>Pseudomonadota</taxon>
        <taxon>Alphaproteobacteria</taxon>
        <taxon>Hyphomicrobiales</taxon>
        <taxon>Nitrobacteraceae</taxon>
        <taxon>Rhodopseudomonas</taxon>
    </lineage>
</organism>
<dbReference type="Proteomes" id="UP000001402">
    <property type="component" value="Chromosome"/>
</dbReference>
<evidence type="ECO:0000313" key="2">
    <source>
        <dbReference type="EMBL" id="ADU43684.1"/>
    </source>
</evidence>
<dbReference type="KEGG" id="rpx:Rpdx1_2077"/>
<name>E6VQ07_RHOPX</name>
<dbReference type="AlphaFoldDB" id="E6VQ07"/>
<feature type="region of interest" description="Disordered" evidence="1">
    <location>
        <begin position="1"/>
        <end position="49"/>
    </location>
</feature>
<sequence length="238" mass="25609">MAQKREQRRGAGAPSKRSKKLVSSGGGKGDLRVVALGKKPKTSAKTNPRSIEKRVSLEFFKWYSAGAKKAKKIGQPVRFTVEVLPDGSAKAIGTPVTIAPPNVSSLEAALSAARDRGRIKIAEILKGEDMLTGSDFGALIGVSHETVNVRRGRGEILGLQGAARGVRYPSWQLTDAGMPLPGLSELFEVLGRQPWTVFRFLQTQHSELDGRTALEAMKGGQREAVLEVAKNQMTGTFS</sequence>